<keyword evidence="3" id="KW-1185">Reference proteome</keyword>
<dbReference type="AlphaFoldDB" id="J7J4S1"/>
<reference evidence="3" key="2">
    <citation type="submission" date="2012-08" db="EMBL/GenBank/DDBJ databases">
        <title>Finished genome of Desulfosporosinus meridiei DSM 13257.</title>
        <authorList>
            <person name="Huntemann M."/>
            <person name="Wei C.-L."/>
            <person name="Han J."/>
            <person name="Detter J.C."/>
            <person name="Han C."/>
            <person name="Davenport K."/>
            <person name="Daligault H."/>
            <person name="Erkkila T."/>
            <person name="Gu W."/>
            <person name="Munk A.C.C."/>
            <person name="Teshima H."/>
            <person name="Xu Y."/>
            <person name="Chain P."/>
            <person name="Tapia R."/>
            <person name="Chen A."/>
            <person name="Krypides N."/>
            <person name="Mavromatis K."/>
            <person name="Markowitz V."/>
            <person name="Szeto E."/>
            <person name="Ivanova N."/>
            <person name="Mikhailova N."/>
            <person name="Ovchinnikova G."/>
            <person name="Pagani I."/>
            <person name="Pati A."/>
            <person name="Goodwin L."/>
            <person name="Peters L."/>
            <person name="Pitluck S."/>
            <person name="Woyke T."/>
            <person name="Pester M."/>
            <person name="Spring S."/>
            <person name="Ollivier B."/>
            <person name="Rattei T."/>
            <person name="Klenk H.-P."/>
            <person name="Wagner M."/>
            <person name="Loy A."/>
        </authorList>
    </citation>
    <scope>NUCLEOTIDE SEQUENCE [LARGE SCALE GENOMIC DNA]</scope>
    <source>
        <strain evidence="3">ATCC BAA-275 / DSM 13257 / NCIMB 13706 / S10</strain>
    </source>
</reference>
<dbReference type="HOGENOM" id="CLU_133697_0_0_9"/>
<dbReference type="OrthoDB" id="1797434at2"/>
<protein>
    <recommendedName>
        <fullName evidence="4">Phage transcriptional regulator, RinA family</fullName>
    </recommendedName>
</protein>
<evidence type="ECO:0000256" key="1">
    <source>
        <dbReference type="SAM" id="MobiDB-lite"/>
    </source>
</evidence>
<evidence type="ECO:0000313" key="2">
    <source>
        <dbReference type="EMBL" id="AFQ46278.1"/>
    </source>
</evidence>
<evidence type="ECO:0000313" key="3">
    <source>
        <dbReference type="Proteomes" id="UP000005262"/>
    </source>
</evidence>
<feature type="region of interest" description="Disordered" evidence="1">
    <location>
        <begin position="51"/>
        <end position="70"/>
    </location>
</feature>
<accession>J7J4S1</accession>
<organism evidence="2 3">
    <name type="scientific">Desulfosporosinus meridiei (strain ATCC BAA-275 / DSM 13257 / KCTC 12902 / NCIMB 13706 / S10)</name>
    <dbReference type="NCBI Taxonomy" id="768704"/>
    <lineage>
        <taxon>Bacteria</taxon>
        <taxon>Bacillati</taxon>
        <taxon>Bacillota</taxon>
        <taxon>Clostridia</taxon>
        <taxon>Eubacteriales</taxon>
        <taxon>Desulfitobacteriaceae</taxon>
        <taxon>Desulfosporosinus</taxon>
    </lineage>
</organism>
<evidence type="ECO:0008006" key="4">
    <source>
        <dbReference type="Google" id="ProtNLM"/>
    </source>
</evidence>
<dbReference type="KEGG" id="dmi:Desmer_4472"/>
<name>J7J4S1_DESMD</name>
<dbReference type="RefSeq" id="WP_014905184.1">
    <property type="nucleotide sequence ID" value="NC_018515.1"/>
</dbReference>
<gene>
    <name evidence="2" type="ordered locus">Desmer_4472</name>
</gene>
<dbReference type="Proteomes" id="UP000005262">
    <property type="component" value="Chromosome"/>
</dbReference>
<dbReference type="EMBL" id="CP003629">
    <property type="protein sequence ID" value="AFQ46278.1"/>
    <property type="molecule type" value="Genomic_DNA"/>
</dbReference>
<proteinExistence type="predicted"/>
<sequence>METTEAATEEKKKRVKPLWYRQTIRRFTTYTQDKLRLQILNAQLENEFPSNTAQISLSPGRSVGKTGDQTGSYVDRRVELETEIRELRHKIHEVDIILGSLGKTERKLIELKYMQRFNKDFWIAGEIGMAVRSYYRMKEELIVMAAQMFGYVSREQISFEEWGWNEFTLS</sequence>
<reference evidence="2 3" key="1">
    <citation type="journal article" date="2012" name="J. Bacteriol.">
        <title>Complete genome sequences of Desulfosporosinus orientis DSM765T, Desulfosporosinus youngiae DSM17734T, Desulfosporosinus meridiei DSM13257T, and Desulfosporosinus acidiphilus DSM22704T.</title>
        <authorList>
            <person name="Pester M."/>
            <person name="Brambilla E."/>
            <person name="Alazard D."/>
            <person name="Rattei T."/>
            <person name="Weinmaier T."/>
            <person name="Han J."/>
            <person name="Lucas S."/>
            <person name="Lapidus A."/>
            <person name="Cheng J.F."/>
            <person name="Goodwin L."/>
            <person name="Pitluck S."/>
            <person name="Peters L."/>
            <person name="Ovchinnikova G."/>
            <person name="Teshima H."/>
            <person name="Detter J.C."/>
            <person name="Han C.S."/>
            <person name="Tapia R."/>
            <person name="Land M.L."/>
            <person name="Hauser L."/>
            <person name="Kyrpides N.C."/>
            <person name="Ivanova N.N."/>
            <person name="Pagani I."/>
            <person name="Huntmann M."/>
            <person name="Wei C.L."/>
            <person name="Davenport K.W."/>
            <person name="Daligault H."/>
            <person name="Chain P.S."/>
            <person name="Chen A."/>
            <person name="Mavromatis K."/>
            <person name="Markowitz V."/>
            <person name="Szeto E."/>
            <person name="Mikhailova N."/>
            <person name="Pati A."/>
            <person name="Wagner M."/>
            <person name="Woyke T."/>
            <person name="Ollivier B."/>
            <person name="Klenk H.P."/>
            <person name="Spring S."/>
            <person name="Loy A."/>
        </authorList>
    </citation>
    <scope>NUCLEOTIDE SEQUENCE [LARGE SCALE GENOMIC DNA]</scope>
    <source>
        <strain evidence="3">ATCC BAA-275 / DSM 13257 / NCIMB 13706 / S10</strain>
    </source>
</reference>